<dbReference type="Gramene" id="ERN06255">
    <property type="protein sequence ID" value="ERN06255"/>
    <property type="gene ID" value="AMTR_s00016p00201290"/>
</dbReference>
<dbReference type="NCBIfam" id="NF004794">
    <property type="entry name" value="PRK06142.1"/>
    <property type="match status" value="1"/>
</dbReference>
<dbReference type="InterPro" id="IPR029045">
    <property type="entry name" value="ClpP/crotonase-like_dom_sf"/>
</dbReference>
<dbReference type="PANTHER" id="PTHR43149:SF1">
    <property type="entry name" value="DELTA(3,5)-DELTA(2,4)-DIENOYL-COA ISOMERASE, MITOCHONDRIAL"/>
    <property type="match status" value="1"/>
</dbReference>
<dbReference type="eggNOG" id="KOG1681">
    <property type="taxonomic scope" value="Eukaryota"/>
</dbReference>
<protein>
    <recommendedName>
        <fullName evidence="12">Enoyl-CoA hydratase</fullName>
    </recommendedName>
</protein>
<keyword evidence="11" id="KW-1185">Reference proteome</keyword>
<dbReference type="GO" id="GO:0005777">
    <property type="term" value="C:peroxisome"/>
    <property type="evidence" value="ECO:0000318"/>
    <property type="project" value="GO_Central"/>
</dbReference>
<accession>W1PGP3</accession>
<sequence length="274" mass="30023">MNFETLKVTQSEPPNSGIFFLYLNNPSRRNALTPKFFTEFPKALSLLDQNPSAKLIILASNGDHFCSGIDILSLKSLQNQQTQDQGRAREALRRAIKEMQSAITAIELCRKPVIASIHGACIGGGVDLITACDLRLCSKQAFFSVKEVDLGLTADLGSLQRLPYLIGYGNTMDLALTCRRIDGLEAKKLGLVQTVFESRDDLEKGVMELASSIAEKSPMALMGTKAVMLKGRELGVEHGLDYVATWNSAMLLSKDLEEAVEASVQKRKPVFAKL</sequence>
<comment type="pathway">
    <text evidence="2">Lipid metabolism; fatty acid beta-oxidation.</text>
</comment>
<organism evidence="10 11">
    <name type="scientific">Amborella trichopoda</name>
    <dbReference type="NCBI Taxonomy" id="13333"/>
    <lineage>
        <taxon>Eukaryota</taxon>
        <taxon>Viridiplantae</taxon>
        <taxon>Streptophyta</taxon>
        <taxon>Embryophyta</taxon>
        <taxon>Tracheophyta</taxon>
        <taxon>Spermatophyta</taxon>
        <taxon>Magnoliopsida</taxon>
        <taxon>Amborellales</taxon>
        <taxon>Amborellaceae</taxon>
        <taxon>Amborella</taxon>
    </lineage>
</organism>
<proteinExistence type="inferred from homology"/>
<dbReference type="GO" id="GO:0051750">
    <property type="term" value="F:delta(3,5)-delta(2,4)-dienoyl-CoA isomerase activity"/>
    <property type="evidence" value="ECO:0000318"/>
    <property type="project" value="GO_Central"/>
</dbReference>
<evidence type="ECO:0000256" key="8">
    <source>
        <dbReference type="ARBA" id="ARBA00023235"/>
    </source>
</evidence>
<comment type="subcellular location">
    <subcellularLocation>
        <location evidence="1">Peroxisome</location>
    </subcellularLocation>
</comment>
<dbReference type="PANTHER" id="PTHR43149">
    <property type="entry name" value="ENOYL-COA HYDRATASE"/>
    <property type="match status" value="1"/>
</dbReference>
<dbReference type="InterPro" id="IPR001753">
    <property type="entry name" value="Enoyl-CoA_hydra/iso"/>
</dbReference>
<evidence type="ECO:0000256" key="7">
    <source>
        <dbReference type="ARBA" id="ARBA00023140"/>
    </source>
</evidence>
<keyword evidence="8" id="KW-0413">Isomerase</keyword>
<dbReference type="FunFam" id="3.90.226.10:FF:000024">
    <property type="entry name" value="Delta3,5-delta2,4-dienoyl-CoA isomerase"/>
    <property type="match status" value="1"/>
</dbReference>
<gene>
    <name evidence="10" type="ORF">AMTR_s00016p00201290</name>
</gene>
<reference evidence="11" key="1">
    <citation type="journal article" date="2013" name="Science">
        <title>The Amborella genome and the evolution of flowering plants.</title>
        <authorList>
            <consortium name="Amborella Genome Project"/>
        </authorList>
    </citation>
    <scope>NUCLEOTIDE SEQUENCE [LARGE SCALE GENOMIC DNA]</scope>
</reference>
<dbReference type="CDD" id="cd06558">
    <property type="entry name" value="crotonase-like"/>
    <property type="match status" value="1"/>
</dbReference>
<evidence type="ECO:0000256" key="4">
    <source>
        <dbReference type="ARBA" id="ARBA00022832"/>
    </source>
</evidence>
<dbReference type="OMA" id="QYVAHVE"/>
<evidence type="ECO:0000256" key="5">
    <source>
        <dbReference type="ARBA" id="ARBA00022990"/>
    </source>
</evidence>
<evidence type="ECO:0000256" key="1">
    <source>
        <dbReference type="ARBA" id="ARBA00004275"/>
    </source>
</evidence>
<comment type="similarity">
    <text evidence="3 9">Belongs to the enoyl-CoA hydratase/isomerase family.</text>
</comment>
<dbReference type="PROSITE" id="PS00166">
    <property type="entry name" value="ENOYL_COA_HYDRATASE"/>
    <property type="match status" value="1"/>
</dbReference>
<dbReference type="SUPFAM" id="SSF52096">
    <property type="entry name" value="ClpP/crotonase"/>
    <property type="match status" value="1"/>
</dbReference>
<dbReference type="InterPro" id="IPR014748">
    <property type="entry name" value="Enoyl-CoA_hydra_C"/>
</dbReference>
<dbReference type="STRING" id="13333.W1PGP3"/>
<evidence type="ECO:0000256" key="6">
    <source>
        <dbReference type="ARBA" id="ARBA00023098"/>
    </source>
</evidence>
<keyword evidence="5" id="KW-0007">Acetylation</keyword>
<dbReference type="EMBL" id="KI393908">
    <property type="protein sequence ID" value="ERN06255.1"/>
    <property type="molecule type" value="Genomic_DNA"/>
</dbReference>
<dbReference type="Pfam" id="PF00378">
    <property type="entry name" value="ECH_1"/>
    <property type="match status" value="1"/>
</dbReference>
<dbReference type="AlphaFoldDB" id="W1PGP3"/>
<keyword evidence="4" id="KW-0276">Fatty acid metabolism</keyword>
<evidence type="ECO:0000256" key="3">
    <source>
        <dbReference type="ARBA" id="ARBA00005254"/>
    </source>
</evidence>
<dbReference type="FunFam" id="1.10.12.10:FF:000004">
    <property type="entry name" value="Delta3,5-delta2,4-dienoyl-CoA isomerase"/>
    <property type="match status" value="1"/>
</dbReference>
<dbReference type="UniPathway" id="UPA00659"/>
<dbReference type="HOGENOM" id="CLU_009834_7_0_1"/>
<dbReference type="Gene3D" id="3.90.226.10">
    <property type="entry name" value="2-enoyl-CoA Hydratase, Chain A, domain 1"/>
    <property type="match status" value="1"/>
</dbReference>
<evidence type="ECO:0000313" key="10">
    <source>
        <dbReference type="EMBL" id="ERN06255.1"/>
    </source>
</evidence>
<dbReference type="InterPro" id="IPR045002">
    <property type="entry name" value="Ech1-like"/>
</dbReference>
<dbReference type="InterPro" id="IPR018376">
    <property type="entry name" value="Enoyl-CoA_hyd/isom_CS"/>
</dbReference>
<dbReference type="GO" id="GO:0006635">
    <property type="term" value="P:fatty acid beta-oxidation"/>
    <property type="evidence" value="ECO:0007669"/>
    <property type="project" value="UniProtKB-UniPathway"/>
</dbReference>
<dbReference type="Gene3D" id="1.10.12.10">
    <property type="entry name" value="Lyase 2-enoyl-coa Hydratase, Chain A, domain 2"/>
    <property type="match status" value="1"/>
</dbReference>
<name>W1PGP3_AMBTC</name>
<dbReference type="Proteomes" id="UP000017836">
    <property type="component" value="Unassembled WGS sequence"/>
</dbReference>
<evidence type="ECO:0000313" key="11">
    <source>
        <dbReference type="Proteomes" id="UP000017836"/>
    </source>
</evidence>
<keyword evidence="7" id="KW-0576">Peroxisome</keyword>
<evidence type="ECO:0000256" key="9">
    <source>
        <dbReference type="RuleBase" id="RU003707"/>
    </source>
</evidence>
<evidence type="ECO:0000256" key="2">
    <source>
        <dbReference type="ARBA" id="ARBA00005005"/>
    </source>
</evidence>
<keyword evidence="6" id="KW-0443">Lipid metabolism</keyword>
<evidence type="ECO:0008006" key="12">
    <source>
        <dbReference type="Google" id="ProtNLM"/>
    </source>
</evidence>